<dbReference type="SUPFAM" id="SSF49785">
    <property type="entry name" value="Galactose-binding domain-like"/>
    <property type="match status" value="1"/>
</dbReference>
<dbReference type="PROSITE" id="PS50041">
    <property type="entry name" value="C_TYPE_LECTIN_2"/>
    <property type="match status" value="1"/>
</dbReference>
<dbReference type="Gene3D" id="3.10.100.10">
    <property type="entry name" value="Mannose-Binding Protein A, subunit A"/>
    <property type="match status" value="1"/>
</dbReference>
<evidence type="ECO:0000259" key="4">
    <source>
        <dbReference type="PROSITE" id="PS50853"/>
    </source>
</evidence>
<dbReference type="EMBL" id="CALNXJ010000024">
    <property type="protein sequence ID" value="CAH3129512.1"/>
    <property type="molecule type" value="Genomic_DNA"/>
</dbReference>
<dbReference type="InterPro" id="IPR003961">
    <property type="entry name" value="FN3_dom"/>
</dbReference>
<dbReference type="PROSITE" id="PS50853">
    <property type="entry name" value="FN3"/>
    <property type="match status" value="1"/>
</dbReference>
<evidence type="ECO:0000259" key="3">
    <source>
        <dbReference type="PROSITE" id="PS50041"/>
    </source>
</evidence>
<evidence type="ECO:0008006" key="7">
    <source>
        <dbReference type="Google" id="ProtNLM"/>
    </source>
</evidence>
<dbReference type="InterPro" id="IPR018378">
    <property type="entry name" value="C-type_lectin_CS"/>
</dbReference>
<organism evidence="5 6">
    <name type="scientific">Pocillopora meandrina</name>
    <dbReference type="NCBI Taxonomy" id="46732"/>
    <lineage>
        <taxon>Eukaryota</taxon>
        <taxon>Metazoa</taxon>
        <taxon>Cnidaria</taxon>
        <taxon>Anthozoa</taxon>
        <taxon>Hexacorallia</taxon>
        <taxon>Scleractinia</taxon>
        <taxon>Astrocoeniina</taxon>
        <taxon>Pocilloporidae</taxon>
        <taxon>Pocillopora</taxon>
    </lineage>
</organism>
<dbReference type="AlphaFoldDB" id="A0AAU9WXN2"/>
<dbReference type="InterPro" id="IPR013783">
    <property type="entry name" value="Ig-like_fold"/>
</dbReference>
<dbReference type="InterPro" id="IPR016187">
    <property type="entry name" value="CTDL_fold"/>
</dbReference>
<evidence type="ECO:0000259" key="2">
    <source>
        <dbReference type="PROSITE" id="PS50022"/>
    </source>
</evidence>
<protein>
    <recommendedName>
        <fullName evidence="7">C-type lectin domain-containing protein</fullName>
    </recommendedName>
</protein>
<dbReference type="PROSITE" id="PS01285">
    <property type="entry name" value="FA58C_1"/>
    <property type="match status" value="1"/>
</dbReference>
<dbReference type="InterPro" id="IPR008979">
    <property type="entry name" value="Galactose-bd-like_sf"/>
</dbReference>
<feature type="domain" description="Fibronectin type-III" evidence="4">
    <location>
        <begin position="1"/>
        <end position="88"/>
    </location>
</feature>
<proteinExistence type="predicted"/>
<dbReference type="PANTHER" id="PTHR22803">
    <property type="entry name" value="MANNOSE, PHOSPHOLIPASE, LECTIN RECEPTOR RELATED"/>
    <property type="match status" value="1"/>
</dbReference>
<accession>A0AAU9WXN2</accession>
<dbReference type="Pfam" id="PF00059">
    <property type="entry name" value="Lectin_C"/>
    <property type="match status" value="1"/>
</dbReference>
<feature type="domain" description="C-type lectin" evidence="3">
    <location>
        <begin position="97"/>
        <end position="227"/>
    </location>
</feature>
<dbReference type="Gene3D" id="2.60.120.260">
    <property type="entry name" value="Galactose-binding domain-like"/>
    <property type="match status" value="1"/>
</dbReference>
<feature type="domain" description="F5/8 type C" evidence="2">
    <location>
        <begin position="237"/>
        <end position="337"/>
    </location>
</feature>
<dbReference type="InterPro" id="IPR016186">
    <property type="entry name" value="C-type_lectin-like/link_sf"/>
</dbReference>
<dbReference type="InterPro" id="IPR036116">
    <property type="entry name" value="FN3_sf"/>
</dbReference>
<dbReference type="InterPro" id="IPR000421">
    <property type="entry name" value="FA58C"/>
</dbReference>
<dbReference type="Pfam" id="PF00754">
    <property type="entry name" value="F5_F8_type_C"/>
    <property type="match status" value="1"/>
</dbReference>
<dbReference type="CDD" id="cd00037">
    <property type="entry name" value="CLECT"/>
    <property type="match status" value="1"/>
</dbReference>
<dbReference type="PROSITE" id="PS00615">
    <property type="entry name" value="C_TYPE_LECTIN_1"/>
    <property type="match status" value="1"/>
</dbReference>
<dbReference type="PROSITE" id="PS50022">
    <property type="entry name" value="FA58C_3"/>
    <property type="match status" value="1"/>
</dbReference>
<evidence type="ECO:0000256" key="1">
    <source>
        <dbReference type="ARBA" id="ARBA00023157"/>
    </source>
</evidence>
<sequence>HSWNVTWNGLLSYQSFPEVMGYQITYQLVTNQRKSSEGNVTLKVNSNITNIKADSLRMNTTYCVSVLAYNKYGNGEIKNCTLVKTASGDCLPGWTLFESHCYLLFKDDLKSWSDAEIDCLNHNANLLYILSAGEEEFLYSQMINSSSNIEVIYIGIKHNGGEHERFSVWSSGHEVTYTNWEDGPENDADNISIITSSDGDACAIKDVGFNGKWRNGACSKRLPYICKRKGLHPNIYCSDSPIGLETGTVPDRDITASSYLDSNPPSAARLGSHVGWCPLNLSEVFLQVDLGSAYYICAVATQGHFEQGFGRLARYAILLSLNGKNWTEYEQVMTSNS</sequence>
<dbReference type="SMART" id="SM00034">
    <property type="entry name" value="CLECT"/>
    <property type="match status" value="1"/>
</dbReference>
<keyword evidence="6" id="KW-1185">Reference proteome</keyword>
<dbReference type="Gene3D" id="2.60.40.10">
    <property type="entry name" value="Immunoglobulins"/>
    <property type="match status" value="1"/>
</dbReference>
<gene>
    <name evidence="5" type="ORF">PMEA_00013993</name>
</gene>
<dbReference type="Proteomes" id="UP001159428">
    <property type="component" value="Unassembled WGS sequence"/>
</dbReference>
<dbReference type="SUPFAM" id="SSF56436">
    <property type="entry name" value="C-type lectin-like"/>
    <property type="match status" value="1"/>
</dbReference>
<dbReference type="SUPFAM" id="SSF49265">
    <property type="entry name" value="Fibronectin type III"/>
    <property type="match status" value="1"/>
</dbReference>
<keyword evidence="1" id="KW-1015">Disulfide bond</keyword>
<comment type="caution">
    <text evidence="5">The sequence shown here is derived from an EMBL/GenBank/DDBJ whole genome shotgun (WGS) entry which is preliminary data.</text>
</comment>
<evidence type="ECO:0000313" key="6">
    <source>
        <dbReference type="Proteomes" id="UP001159428"/>
    </source>
</evidence>
<feature type="non-terminal residue" evidence="5">
    <location>
        <position position="1"/>
    </location>
</feature>
<dbReference type="CDD" id="cd00063">
    <property type="entry name" value="FN3"/>
    <property type="match status" value="1"/>
</dbReference>
<name>A0AAU9WXN2_9CNID</name>
<reference evidence="5 6" key="1">
    <citation type="submission" date="2022-05" db="EMBL/GenBank/DDBJ databases">
        <authorList>
            <consortium name="Genoscope - CEA"/>
            <person name="William W."/>
        </authorList>
    </citation>
    <scope>NUCLEOTIDE SEQUENCE [LARGE SCALE GENOMIC DNA]</scope>
</reference>
<evidence type="ECO:0000313" key="5">
    <source>
        <dbReference type="EMBL" id="CAH3129512.1"/>
    </source>
</evidence>
<dbReference type="InterPro" id="IPR050111">
    <property type="entry name" value="C-type_lectin/snaclec_domain"/>
</dbReference>
<dbReference type="InterPro" id="IPR001304">
    <property type="entry name" value="C-type_lectin-like"/>
</dbReference>